<feature type="transmembrane region" description="Helical" evidence="1">
    <location>
        <begin position="129"/>
        <end position="145"/>
    </location>
</feature>
<feature type="transmembrane region" description="Helical" evidence="1">
    <location>
        <begin position="261"/>
        <end position="279"/>
    </location>
</feature>
<feature type="transmembrane region" description="Helical" evidence="1">
    <location>
        <begin position="208"/>
        <end position="226"/>
    </location>
</feature>
<dbReference type="EMBL" id="NCWY01000002">
    <property type="protein sequence ID" value="PAK96893.1"/>
    <property type="molecule type" value="Genomic_DNA"/>
</dbReference>
<name>A0A269ZGJ0_9MICO</name>
<dbReference type="Proteomes" id="UP000216867">
    <property type="component" value="Unassembled WGS sequence"/>
</dbReference>
<feature type="transmembrane region" description="Helical" evidence="1">
    <location>
        <begin position="33"/>
        <end position="52"/>
    </location>
</feature>
<feature type="transmembrane region" description="Helical" evidence="1">
    <location>
        <begin position="104"/>
        <end position="123"/>
    </location>
</feature>
<protein>
    <recommendedName>
        <fullName evidence="4">EpsG family protein</fullName>
    </recommendedName>
</protein>
<dbReference type="AlphaFoldDB" id="A0A269ZGJ0"/>
<evidence type="ECO:0008006" key="4">
    <source>
        <dbReference type="Google" id="ProtNLM"/>
    </source>
</evidence>
<feature type="transmembrane region" description="Helical" evidence="1">
    <location>
        <begin position="341"/>
        <end position="363"/>
    </location>
</feature>
<organism evidence="2 3">
    <name type="scientific">Brevibacterium casei</name>
    <dbReference type="NCBI Taxonomy" id="33889"/>
    <lineage>
        <taxon>Bacteria</taxon>
        <taxon>Bacillati</taxon>
        <taxon>Actinomycetota</taxon>
        <taxon>Actinomycetes</taxon>
        <taxon>Micrococcales</taxon>
        <taxon>Brevibacteriaceae</taxon>
        <taxon>Brevibacterium</taxon>
    </lineage>
</organism>
<dbReference type="Pfam" id="PF14897">
    <property type="entry name" value="EpsG"/>
    <property type="match status" value="1"/>
</dbReference>
<keyword evidence="1" id="KW-1133">Transmembrane helix</keyword>
<feature type="transmembrane region" description="Helical" evidence="1">
    <location>
        <begin position="291"/>
        <end position="310"/>
    </location>
</feature>
<keyword evidence="1" id="KW-0472">Membrane</keyword>
<evidence type="ECO:0000256" key="1">
    <source>
        <dbReference type="SAM" id="Phobius"/>
    </source>
</evidence>
<dbReference type="RefSeq" id="WP_095375416.1">
    <property type="nucleotide sequence ID" value="NZ_NCWY01000002.1"/>
</dbReference>
<comment type="caution">
    <text evidence="2">The sequence shown here is derived from an EMBL/GenBank/DDBJ whole genome shotgun (WGS) entry which is preliminary data.</text>
</comment>
<accession>A0A269ZGJ0</accession>
<keyword evidence="1" id="KW-0812">Transmembrane</keyword>
<dbReference type="InterPro" id="IPR049458">
    <property type="entry name" value="EpsG-like"/>
</dbReference>
<evidence type="ECO:0000313" key="3">
    <source>
        <dbReference type="Proteomes" id="UP000216867"/>
    </source>
</evidence>
<sequence length="365" mass="40450">MFLLSWFALVTLWVVGFCVVGEASKFRHWSNAVFPIASLATIIVLAAAPANYDVVDKTRYAIEFETMSFAEPGEVFASTVTDGREPAFLLVNWLIGSLTHDADVYFLIIAAFCAIMLTIALWMILESGWQTAVVLYVTVCFGFFLDYSSFLVRQGLAISFLFLGLALVLRNARIVWILVVLGVGLLFHWSAIAPAIIILVVRLVRLRTDILIGIWVLFSVTYFTGLNARLAGPLGSGIEQIEVYSDSELARSYAGGTNRPIFWLLSAGPLFVAYVAVKRAMGHLPEWYQKLLNAFILLNCYFLALGFVYFSDRLAAFSWSLIPVLVSVPVLRYAGRFHAVISLGLLAAFGGWALYFGSFGNLLTR</sequence>
<proteinExistence type="predicted"/>
<feature type="transmembrane region" description="Helical" evidence="1">
    <location>
        <begin position="175"/>
        <end position="201"/>
    </location>
</feature>
<gene>
    <name evidence="2" type="ORF">B8X04_03035</name>
</gene>
<reference evidence="2 3" key="1">
    <citation type="submission" date="2017-04" db="EMBL/GenBank/DDBJ databases">
        <title>Kefir bacterial isolates.</title>
        <authorList>
            <person name="Kim Y."/>
            <person name="Blasche S."/>
            <person name="Patil K.R."/>
        </authorList>
    </citation>
    <scope>NUCLEOTIDE SEQUENCE [LARGE SCALE GENOMIC DNA]</scope>
    <source>
        <strain evidence="2 3">OG2</strain>
    </source>
</reference>
<evidence type="ECO:0000313" key="2">
    <source>
        <dbReference type="EMBL" id="PAK96893.1"/>
    </source>
</evidence>